<comment type="caution">
    <text evidence="1">The sequence shown here is derived from an EMBL/GenBank/DDBJ whole genome shotgun (WGS) entry which is preliminary data.</text>
</comment>
<protein>
    <submittedName>
        <fullName evidence="1">Uncharacterized protein</fullName>
    </submittedName>
</protein>
<reference evidence="1 2" key="1">
    <citation type="submission" date="2024-04" db="EMBL/GenBank/DDBJ databases">
        <title>genome sequences of Mucor flavus KT1a and Helicostylum pulchrum KT1b strains isolated from the surface of a dry-aged beef.</title>
        <authorList>
            <person name="Toyotome T."/>
            <person name="Hosono M."/>
            <person name="Torimaru M."/>
            <person name="Fukuda K."/>
            <person name="Mikami N."/>
        </authorList>
    </citation>
    <scope>NUCLEOTIDE SEQUENCE [LARGE SCALE GENOMIC DNA]</scope>
    <source>
        <strain evidence="1 2">KT1a</strain>
    </source>
</reference>
<dbReference type="EMBL" id="BAABUK010000014">
    <property type="protein sequence ID" value="GAA5812670.1"/>
    <property type="molecule type" value="Genomic_DNA"/>
</dbReference>
<proteinExistence type="predicted"/>
<gene>
    <name evidence="1" type="ORF">MFLAVUS_006127</name>
</gene>
<dbReference type="Proteomes" id="UP001473302">
    <property type="component" value="Unassembled WGS sequence"/>
</dbReference>
<sequence>MHTIKITVNAVRTATIATDTALNLISTTYDTVDKENKPPQPSITPIENTAANVELYNDDEITIRSIAHKKISGKLSNDDLNYLKNNQSDGSPKSDLFMLSSKLRQKEKITVLNETVLELSLSEKVIEDTELRSKCDDEQEPTLYRRFASIIDLLFKGSEIILFDGETDCQSSRIAIEENKCVFTGEDTFPTYSRKIDLLLKYDEKKKDIDLCFNEWKRSKVTIDLKLKQQSRNMRELMVDLILSHSILALNV</sequence>
<evidence type="ECO:0000313" key="1">
    <source>
        <dbReference type="EMBL" id="GAA5812670.1"/>
    </source>
</evidence>
<organism evidence="1 2">
    <name type="scientific">Mucor flavus</name>
    <dbReference type="NCBI Taxonomy" id="439312"/>
    <lineage>
        <taxon>Eukaryota</taxon>
        <taxon>Fungi</taxon>
        <taxon>Fungi incertae sedis</taxon>
        <taxon>Mucoromycota</taxon>
        <taxon>Mucoromycotina</taxon>
        <taxon>Mucoromycetes</taxon>
        <taxon>Mucorales</taxon>
        <taxon>Mucorineae</taxon>
        <taxon>Mucoraceae</taxon>
        <taxon>Mucor</taxon>
    </lineage>
</organism>
<accession>A0ABP9Z0P4</accession>
<keyword evidence="2" id="KW-1185">Reference proteome</keyword>
<name>A0ABP9Z0P4_9FUNG</name>
<evidence type="ECO:0000313" key="2">
    <source>
        <dbReference type="Proteomes" id="UP001473302"/>
    </source>
</evidence>